<comment type="caution">
    <text evidence="5">The sequence shown here is derived from an EMBL/GenBank/DDBJ whole genome shotgun (WGS) entry which is preliminary data.</text>
</comment>
<dbReference type="PANTHER" id="PTHR43390">
    <property type="entry name" value="SIGNAL PEPTIDASE I"/>
    <property type="match status" value="1"/>
</dbReference>
<comment type="catalytic activity">
    <reaction evidence="3">
        <text>Cleavage of hydrophobic, N-terminal signal or leader sequences from secreted and periplasmic proteins.</text>
        <dbReference type="EC" id="3.4.21.89"/>
    </reaction>
</comment>
<dbReference type="InterPro" id="IPR019533">
    <property type="entry name" value="Peptidase_S26"/>
</dbReference>
<keyword evidence="3" id="KW-0812">Transmembrane</keyword>
<dbReference type="Proteomes" id="UP000461010">
    <property type="component" value="Unassembled WGS sequence"/>
</dbReference>
<keyword evidence="3" id="KW-0645">Protease</keyword>
<dbReference type="Proteomes" id="UP000472839">
    <property type="component" value="Unassembled WGS sequence"/>
</dbReference>
<evidence type="ECO:0000256" key="1">
    <source>
        <dbReference type="ARBA" id="ARBA00009370"/>
    </source>
</evidence>
<dbReference type="GO" id="GO:0016020">
    <property type="term" value="C:membrane"/>
    <property type="evidence" value="ECO:0007669"/>
    <property type="project" value="UniProtKB-SubCell"/>
</dbReference>
<dbReference type="InterPro" id="IPR036286">
    <property type="entry name" value="LexA/Signal_pep-like_sf"/>
</dbReference>
<dbReference type="EMBL" id="WFKJ01000033">
    <property type="protein sequence ID" value="KAB7889591.1"/>
    <property type="molecule type" value="Genomic_DNA"/>
</dbReference>
<proteinExistence type="inferred from homology"/>
<reference evidence="7 8" key="1">
    <citation type="submission" date="2019-10" db="EMBL/GenBank/DDBJ databases">
        <title>Poseidonibacter ostreae sp. nov., isolated from the gut of the Ostrea denselamellosa.</title>
        <authorList>
            <person name="Choi A."/>
        </authorList>
    </citation>
    <scope>NUCLEOTIDE SEQUENCE [LARGE SCALE GENOMIC DNA]</scope>
    <source>
        <strain evidence="5 8">SJOD-M-33</strain>
        <strain evidence="6 7">SJOD-M-5</strain>
    </source>
</reference>
<dbReference type="EMBL" id="WFKK01000076">
    <property type="protein sequence ID" value="KAB7884672.1"/>
    <property type="molecule type" value="Genomic_DNA"/>
</dbReference>
<dbReference type="GO" id="GO:0004252">
    <property type="term" value="F:serine-type endopeptidase activity"/>
    <property type="evidence" value="ECO:0007669"/>
    <property type="project" value="InterPro"/>
</dbReference>
<keyword evidence="7" id="KW-1185">Reference proteome</keyword>
<comment type="subcellular location">
    <subcellularLocation>
        <location evidence="3">Membrane</location>
        <topology evidence="3">Single-pass type II membrane protein</topology>
    </subcellularLocation>
</comment>
<protein>
    <recommendedName>
        <fullName evidence="2 3">Signal peptidase I</fullName>
        <ecNumber evidence="3">3.4.21.89</ecNumber>
    </recommendedName>
</protein>
<dbReference type="EC" id="3.4.21.89" evidence="3"/>
<evidence type="ECO:0000256" key="2">
    <source>
        <dbReference type="ARBA" id="ARBA00019232"/>
    </source>
</evidence>
<feature type="transmembrane region" description="Helical" evidence="3">
    <location>
        <begin position="21"/>
        <end position="43"/>
    </location>
</feature>
<evidence type="ECO:0000313" key="8">
    <source>
        <dbReference type="Proteomes" id="UP000472839"/>
    </source>
</evidence>
<dbReference type="GO" id="GO:0006465">
    <property type="term" value="P:signal peptide processing"/>
    <property type="evidence" value="ECO:0007669"/>
    <property type="project" value="InterPro"/>
</dbReference>
<accession>A0A6L4WRA4</accession>
<feature type="domain" description="Peptidase S26" evidence="4">
    <location>
        <begin position="26"/>
        <end position="179"/>
    </location>
</feature>
<comment type="similarity">
    <text evidence="1 3">Belongs to the peptidase S26 family.</text>
</comment>
<dbReference type="SUPFAM" id="SSF51306">
    <property type="entry name" value="LexA/Signal peptidase"/>
    <property type="match status" value="1"/>
</dbReference>
<dbReference type="GO" id="GO:0009003">
    <property type="term" value="F:signal peptidase activity"/>
    <property type="evidence" value="ECO:0007669"/>
    <property type="project" value="UniProtKB-EC"/>
</dbReference>
<evidence type="ECO:0000259" key="4">
    <source>
        <dbReference type="Pfam" id="PF10502"/>
    </source>
</evidence>
<dbReference type="InterPro" id="IPR000223">
    <property type="entry name" value="Pept_S26A_signal_pept_1"/>
</dbReference>
<organism evidence="5 8">
    <name type="scientific">Poseidonibacter ostreae</name>
    <dbReference type="NCBI Taxonomy" id="2654171"/>
    <lineage>
        <taxon>Bacteria</taxon>
        <taxon>Pseudomonadati</taxon>
        <taxon>Campylobacterota</taxon>
        <taxon>Epsilonproteobacteria</taxon>
        <taxon>Campylobacterales</taxon>
        <taxon>Arcobacteraceae</taxon>
        <taxon>Poseidonibacter</taxon>
    </lineage>
</organism>
<keyword evidence="3" id="KW-1133">Transmembrane helix</keyword>
<evidence type="ECO:0000256" key="3">
    <source>
        <dbReference type="RuleBase" id="RU362042"/>
    </source>
</evidence>
<keyword evidence="3 5" id="KW-0378">Hydrolase</keyword>
<keyword evidence="3" id="KW-0472">Membrane</keyword>
<dbReference type="PANTHER" id="PTHR43390:SF1">
    <property type="entry name" value="CHLOROPLAST PROCESSING PEPTIDASE"/>
    <property type="match status" value="1"/>
</dbReference>
<name>A0A6L4WRA4_9BACT</name>
<dbReference type="RefSeq" id="WP_152190924.1">
    <property type="nucleotide sequence ID" value="NZ_WFKI01000025.1"/>
</dbReference>
<evidence type="ECO:0000313" key="6">
    <source>
        <dbReference type="EMBL" id="KAB7889591.1"/>
    </source>
</evidence>
<evidence type="ECO:0000313" key="7">
    <source>
        <dbReference type="Proteomes" id="UP000461010"/>
    </source>
</evidence>
<gene>
    <name evidence="5" type="primary">lepB</name>
    <name evidence="6" type="ORF">GBG18_10580</name>
    <name evidence="5" type="ORF">GBG19_15450</name>
</gene>
<dbReference type="NCBIfam" id="TIGR02227">
    <property type="entry name" value="sigpep_I_bact"/>
    <property type="match status" value="1"/>
</dbReference>
<sequence length="181" mass="21135">MDKARLLSKIKSSYKNSKKKFIIYSIVSVLIIIVLSIIIRTVFKSNYVVGLNFTPSLHERVFIIDKFTNLDTLVREDLIGFVFQEKDSIYFDKGENFIKYVICMQGDDLVVDSSQIKCNKKYYGSALKIDGKGNVLKQFKYKGKVPKDKYFVWTPYVKSYDSRYWGFVDKKDIIGKAIWKL</sequence>
<dbReference type="AlphaFoldDB" id="A0A6L4WRA4"/>
<dbReference type="Gene3D" id="2.10.109.10">
    <property type="entry name" value="Umud Fragment, subunit A"/>
    <property type="match status" value="1"/>
</dbReference>
<evidence type="ECO:0000313" key="5">
    <source>
        <dbReference type="EMBL" id="KAB7884672.1"/>
    </source>
</evidence>
<dbReference type="Pfam" id="PF10502">
    <property type="entry name" value="Peptidase_S26"/>
    <property type="match status" value="1"/>
</dbReference>